<dbReference type="InterPro" id="IPR009012">
    <property type="entry name" value="GrpE_head"/>
</dbReference>
<dbReference type="GO" id="GO:0006457">
    <property type="term" value="P:protein folding"/>
    <property type="evidence" value="ECO:0007669"/>
    <property type="project" value="InterPro"/>
</dbReference>
<evidence type="ECO:0000256" key="7">
    <source>
        <dbReference type="ARBA" id="ARBA00053401"/>
    </source>
</evidence>
<dbReference type="Proteomes" id="UP000322917">
    <property type="component" value="Unassembled WGS sequence"/>
</dbReference>
<evidence type="ECO:0000256" key="9">
    <source>
        <dbReference type="ARBA" id="ARBA00076414"/>
    </source>
</evidence>
<comment type="function">
    <text evidence="7 10 11">Participates actively in the response to hyperosmotic and heat shock by preventing the aggregation of stress-denatured proteins, in association with DnaK and GrpE. It is the nucleotide exchange factor for DnaK and may function as a thermosensor. Unfolded proteins bind initially to DnaJ; upon interaction with the DnaJ-bound protein, DnaK hydrolyzes its bound ATP, resulting in the formation of a stable complex. GrpE releases ADP from DnaK; ATP binding to DnaK triggers the release of the substrate protein, thus completing the reaction cycle. Several rounds of ATP-dependent interactions between DnaJ, DnaK and GrpE are required for fully efficient folding.</text>
</comment>
<evidence type="ECO:0000256" key="6">
    <source>
        <dbReference type="ARBA" id="ARBA00023186"/>
    </source>
</evidence>
<evidence type="ECO:0000256" key="2">
    <source>
        <dbReference type="ARBA" id="ARBA00009054"/>
    </source>
</evidence>
<dbReference type="Pfam" id="PF01025">
    <property type="entry name" value="GrpE"/>
    <property type="match status" value="1"/>
</dbReference>
<evidence type="ECO:0000256" key="8">
    <source>
        <dbReference type="ARBA" id="ARBA00072274"/>
    </source>
</evidence>
<gene>
    <name evidence="10" type="primary">grpE</name>
    <name evidence="15" type="ORF">SAMN02745170_00200</name>
</gene>
<dbReference type="AlphaFoldDB" id="A0A1M6AL69"/>
<evidence type="ECO:0000256" key="4">
    <source>
        <dbReference type="ARBA" id="ARBA00022490"/>
    </source>
</evidence>
<dbReference type="PROSITE" id="PS01071">
    <property type="entry name" value="GRPE"/>
    <property type="match status" value="1"/>
</dbReference>
<evidence type="ECO:0000256" key="13">
    <source>
        <dbReference type="SAM" id="Coils"/>
    </source>
</evidence>
<dbReference type="RefSeq" id="WP_149733132.1">
    <property type="nucleotide sequence ID" value="NZ_FQZD01000004.1"/>
</dbReference>
<dbReference type="InterPro" id="IPR000740">
    <property type="entry name" value="GrpE"/>
</dbReference>
<accession>A0A1M6AL69</accession>
<dbReference type="SUPFAM" id="SSF51064">
    <property type="entry name" value="Head domain of nucleotide exchange factor GrpE"/>
    <property type="match status" value="1"/>
</dbReference>
<comment type="subunit">
    <text evidence="3 10">Homodimer.</text>
</comment>
<dbReference type="GO" id="GO:0000774">
    <property type="term" value="F:adenyl-nucleotide exchange factor activity"/>
    <property type="evidence" value="ECO:0007669"/>
    <property type="project" value="InterPro"/>
</dbReference>
<dbReference type="Gene3D" id="3.90.20.20">
    <property type="match status" value="1"/>
</dbReference>
<dbReference type="EMBL" id="FQZD01000004">
    <property type="protein sequence ID" value="SHI37240.1"/>
    <property type="molecule type" value="Genomic_DNA"/>
</dbReference>
<dbReference type="CDD" id="cd00446">
    <property type="entry name" value="GrpE"/>
    <property type="match status" value="1"/>
</dbReference>
<keyword evidence="13" id="KW-0175">Coiled coil</keyword>
<dbReference type="PANTHER" id="PTHR21237:SF23">
    <property type="entry name" value="GRPE PROTEIN HOMOLOG, MITOCHONDRIAL"/>
    <property type="match status" value="1"/>
</dbReference>
<evidence type="ECO:0000256" key="11">
    <source>
        <dbReference type="RuleBase" id="RU000639"/>
    </source>
</evidence>
<dbReference type="GO" id="GO:0051087">
    <property type="term" value="F:protein-folding chaperone binding"/>
    <property type="evidence" value="ECO:0007669"/>
    <property type="project" value="InterPro"/>
</dbReference>
<evidence type="ECO:0000256" key="12">
    <source>
        <dbReference type="RuleBase" id="RU004478"/>
    </source>
</evidence>
<feature type="region of interest" description="Disordered" evidence="14">
    <location>
        <begin position="1"/>
        <end position="35"/>
    </location>
</feature>
<evidence type="ECO:0000256" key="14">
    <source>
        <dbReference type="SAM" id="MobiDB-lite"/>
    </source>
</evidence>
<sequence>MSENKEANGCEQELVLDAEEKETVEGDEAAGTGAASEAEVERLLALVEEKNQLVNEQIDRFKRLQADFENFKRRTRQEKEELSNIVAQNILVEILPVIDNFERALQSAVAQDAASVLAGVQMIYRQFAGVMDKVGLTAIEAVGKPFDPQQHEAVMRVEDPEQPDGTITEELQKGYSVRGKVVRPSMVKVVSN</sequence>
<dbReference type="OrthoDB" id="9812586at2"/>
<reference evidence="15 16" key="1">
    <citation type="submission" date="2016-11" db="EMBL/GenBank/DDBJ databases">
        <authorList>
            <person name="Varghese N."/>
            <person name="Submissions S."/>
        </authorList>
    </citation>
    <scope>NUCLEOTIDE SEQUENCE [LARGE SCALE GENOMIC DNA]</scope>
    <source>
        <strain evidence="15 16">DSM 15287</strain>
    </source>
</reference>
<keyword evidence="6 10" id="KW-0143">Chaperone</keyword>
<dbReference type="PANTHER" id="PTHR21237">
    <property type="entry name" value="GRPE PROTEIN"/>
    <property type="match status" value="1"/>
</dbReference>
<comment type="similarity">
    <text evidence="2 10 12">Belongs to the GrpE family.</text>
</comment>
<organism evidence="15 16">
    <name type="scientific">Propionispora hippei DSM 15287</name>
    <dbReference type="NCBI Taxonomy" id="1123003"/>
    <lineage>
        <taxon>Bacteria</taxon>
        <taxon>Bacillati</taxon>
        <taxon>Bacillota</taxon>
        <taxon>Negativicutes</taxon>
        <taxon>Selenomonadales</taxon>
        <taxon>Sporomusaceae</taxon>
        <taxon>Propionispora</taxon>
    </lineage>
</organism>
<dbReference type="HAMAP" id="MF_01151">
    <property type="entry name" value="GrpE"/>
    <property type="match status" value="1"/>
</dbReference>
<dbReference type="SUPFAM" id="SSF58014">
    <property type="entry name" value="Coiled-coil domain of nucleotide exchange factor GrpE"/>
    <property type="match status" value="1"/>
</dbReference>
<name>A0A1M6AL69_9FIRM</name>
<evidence type="ECO:0000256" key="5">
    <source>
        <dbReference type="ARBA" id="ARBA00023016"/>
    </source>
</evidence>
<comment type="subcellular location">
    <subcellularLocation>
        <location evidence="1 10">Cytoplasm</location>
    </subcellularLocation>
</comment>
<evidence type="ECO:0000313" key="15">
    <source>
        <dbReference type="EMBL" id="SHI37240.1"/>
    </source>
</evidence>
<dbReference type="FunFam" id="2.30.22.10:FF:000001">
    <property type="entry name" value="Protein GrpE"/>
    <property type="match status" value="1"/>
</dbReference>
<feature type="coiled-coil region" evidence="13">
    <location>
        <begin position="44"/>
        <end position="81"/>
    </location>
</feature>
<dbReference type="GO" id="GO:0051082">
    <property type="term" value="F:unfolded protein binding"/>
    <property type="evidence" value="ECO:0007669"/>
    <property type="project" value="TreeGrafter"/>
</dbReference>
<evidence type="ECO:0000256" key="3">
    <source>
        <dbReference type="ARBA" id="ARBA00011738"/>
    </source>
</evidence>
<proteinExistence type="inferred from homology"/>
<dbReference type="PRINTS" id="PR00773">
    <property type="entry name" value="GRPEPROTEIN"/>
</dbReference>
<evidence type="ECO:0000256" key="10">
    <source>
        <dbReference type="HAMAP-Rule" id="MF_01151"/>
    </source>
</evidence>
<protein>
    <recommendedName>
        <fullName evidence="8 10">Protein GrpE</fullName>
    </recommendedName>
    <alternativeName>
        <fullName evidence="9 10">HSP-70 cofactor</fullName>
    </alternativeName>
</protein>
<dbReference type="GO" id="GO:0005737">
    <property type="term" value="C:cytoplasm"/>
    <property type="evidence" value="ECO:0007669"/>
    <property type="project" value="UniProtKB-SubCell"/>
</dbReference>
<dbReference type="NCBIfam" id="NF010738">
    <property type="entry name" value="PRK14140.1"/>
    <property type="match status" value="1"/>
</dbReference>
<dbReference type="GO" id="GO:0042803">
    <property type="term" value="F:protein homodimerization activity"/>
    <property type="evidence" value="ECO:0007669"/>
    <property type="project" value="InterPro"/>
</dbReference>
<evidence type="ECO:0000256" key="1">
    <source>
        <dbReference type="ARBA" id="ARBA00004496"/>
    </source>
</evidence>
<dbReference type="Gene3D" id="2.30.22.10">
    <property type="entry name" value="Head domain of nucleotide exchange factor GrpE"/>
    <property type="match status" value="1"/>
</dbReference>
<dbReference type="InterPro" id="IPR013805">
    <property type="entry name" value="GrpE_CC"/>
</dbReference>
<keyword evidence="16" id="KW-1185">Reference proteome</keyword>
<feature type="compositionally biased region" description="Acidic residues" evidence="14">
    <location>
        <begin position="14"/>
        <end position="28"/>
    </location>
</feature>
<evidence type="ECO:0000313" key="16">
    <source>
        <dbReference type="Proteomes" id="UP000322917"/>
    </source>
</evidence>
<keyword evidence="4 10" id="KW-0963">Cytoplasm</keyword>
<keyword evidence="5 10" id="KW-0346">Stress response</keyword>